<name>A0ABP7UIL4_9BACT</name>
<dbReference type="InterPro" id="IPR001258">
    <property type="entry name" value="NHL_repeat"/>
</dbReference>
<keyword evidence="1" id="KW-0677">Repeat</keyword>
<dbReference type="Gene3D" id="2.120.10.30">
    <property type="entry name" value="TolB, C-terminal domain"/>
    <property type="match status" value="2"/>
</dbReference>
<evidence type="ECO:0000313" key="3">
    <source>
        <dbReference type="EMBL" id="GAA4042836.1"/>
    </source>
</evidence>
<evidence type="ECO:0008006" key="5">
    <source>
        <dbReference type="Google" id="ProtNLM"/>
    </source>
</evidence>
<dbReference type="PROSITE" id="PS51125">
    <property type="entry name" value="NHL"/>
    <property type="match status" value="2"/>
</dbReference>
<feature type="repeat" description="NHL" evidence="2">
    <location>
        <begin position="162"/>
        <end position="186"/>
    </location>
</feature>
<dbReference type="PANTHER" id="PTHR13833">
    <property type="match status" value="1"/>
</dbReference>
<dbReference type="RefSeq" id="WP_345056293.1">
    <property type="nucleotide sequence ID" value="NZ_BAABDK010000025.1"/>
</dbReference>
<gene>
    <name evidence="3" type="ORF">GCM10022409_30970</name>
</gene>
<comment type="caution">
    <text evidence="3">The sequence shown here is derived from an EMBL/GenBank/DDBJ whole genome shotgun (WGS) entry which is preliminary data.</text>
</comment>
<dbReference type="PANTHER" id="PTHR13833:SF71">
    <property type="entry name" value="NHL DOMAIN-CONTAINING PROTEIN"/>
    <property type="match status" value="1"/>
</dbReference>
<evidence type="ECO:0000256" key="1">
    <source>
        <dbReference type="ARBA" id="ARBA00022737"/>
    </source>
</evidence>
<accession>A0ABP7UIL4</accession>
<evidence type="ECO:0000313" key="4">
    <source>
        <dbReference type="Proteomes" id="UP001501469"/>
    </source>
</evidence>
<dbReference type="SUPFAM" id="SSF101898">
    <property type="entry name" value="NHL repeat"/>
    <property type="match status" value="1"/>
</dbReference>
<organism evidence="3 4">
    <name type="scientific">Hymenobacter glaciei</name>
    <dbReference type="NCBI Taxonomy" id="877209"/>
    <lineage>
        <taxon>Bacteria</taxon>
        <taxon>Pseudomonadati</taxon>
        <taxon>Bacteroidota</taxon>
        <taxon>Cytophagia</taxon>
        <taxon>Cytophagales</taxon>
        <taxon>Hymenobacteraceae</taxon>
        <taxon>Hymenobacter</taxon>
    </lineage>
</organism>
<dbReference type="Proteomes" id="UP001501469">
    <property type="component" value="Unassembled WGS sequence"/>
</dbReference>
<sequence>MQRIPALLLLGFAGVAGTSGAIISEIFMGIGTWQSRIAIADSTYDTGKKARFYGPAGVAVDAAGTVYVADTGDNTIRKISPAGRVGTLAGYKGISGNDDGIGAAAYFVGPTDVAVDAAGTVYVADTGNNTIRRISPAGEVSTWAGIAHTEGNRNGTGAAARFNSPVGIAVDVTGTVYVADAGNHRIRRITPAGVVGTLAGAGPGSNEPRTYKHRD</sequence>
<feature type="repeat" description="NHL" evidence="2">
    <location>
        <begin position="52"/>
        <end position="82"/>
    </location>
</feature>
<proteinExistence type="predicted"/>
<protein>
    <recommendedName>
        <fullName evidence="5">SMP-30/Gluconolactonase/LRE-like region domain-containing protein</fullName>
    </recommendedName>
</protein>
<dbReference type="InterPro" id="IPR011042">
    <property type="entry name" value="6-blade_b-propeller_TolB-like"/>
</dbReference>
<keyword evidence="4" id="KW-1185">Reference proteome</keyword>
<dbReference type="EMBL" id="BAABDK010000025">
    <property type="protein sequence ID" value="GAA4042836.1"/>
    <property type="molecule type" value="Genomic_DNA"/>
</dbReference>
<evidence type="ECO:0000256" key="2">
    <source>
        <dbReference type="PROSITE-ProRule" id="PRU00504"/>
    </source>
</evidence>
<reference evidence="4" key="1">
    <citation type="journal article" date="2019" name="Int. J. Syst. Evol. Microbiol.">
        <title>The Global Catalogue of Microorganisms (GCM) 10K type strain sequencing project: providing services to taxonomists for standard genome sequencing and annotation.</title>
        <authorList>
            <consortium name="The Broad Institute Genomics Platform"/>
            <consortium name="The Broad Institute Genome Sequencing Center for Infectious Disease"/>
            <person name="Wu L."/>
            <person name="Ma J."/>
        </authorList>
    </citation>
    <scope>NUCLEOTIDE SEQUENCE [LARGE SCALE GENOMIC DNA]</scope>
    <source>
        <strain evidence="4">JCM 17225</strain>
    </source>
</reference>
<dbReference type="Pfam" id="PF01436">
    <property type="entry name" value="NHL"/>
    <property type="match status" value="3"/>
</dbReference>